<accession>D4KYU5</accession>
<dbReference type="PATRIC" id="fig|718255.3.peg.3168"/>
<gene>
    <name evidence="2" type="ORF">RO1_19930</name>
</gene>
<dbReference type="RefSeq" id="WP_015521089.1">
    <property type="nucleotide sequence ID" value="NC_021012.1"/>
</dbReference>
<dbReference type="Proteomes" id="UP000008953">
    <property type="component" value="Chromosome"/>
</dbReference>
<sequence>MKTVIVAVAGMSIRFNQDMAEPVLKGIYTEGDVRKTLLYSILRKCKGFDRVVLVGGYQYEKLVEYVSACKEDFPFQIQMVYNSNYQEFGTGYTLKLGLEQCLQDNSSEITLIEGDLFFDEASLDDVKRSTRSVATYNNKTIYSNKAVIAYINEAHELKYKFSTNHGSVEIAEPFLAIYNSGQIWKFADTDVVKQLVSDSPETMWQGTNLKFIEEYFHQISEEERELLPLKTWENCNTKADYLKYEEQL</sequence>
<protein>
    <recommendedName>
        <fullName evidence="1">DUF6564 domain-containing protein</fullName>
    </recommendedName>
</protein>
<dbReference type="SUPFAM" id="SSF53448">
    <property type="entry name" value="Nucleotide-diphospho-sugar transferases"/>
    <property type="match status" value="1"/>
</dbReference>
<dbReference type="AlphaFoldDB" id="D4KYU5"/>
<reference evidence="2 3" key="2">
    <citation type="submission" date="2010-03" db="EMBL/GenBank/DDBJ databases">
        <authorList>
            <person name="Pajon A."/>
        </authorList>
    </citation>
    <scope>NUCLEOTIDE SEQUENCE [LARGE SCALE GENOMIC DNA]</scope>
    <source>
        <strain evidence="2 3">XB6B4</strain>
    </source>
</reference>
<dbReference type="Pfam" id="PF20202">
    <property type="entry name" value="DUF6564"/>
    <property type="match status" value="1"/>
</dbReference>
<evidence type="ECO:0000259" key="1">
    <source>
        <dbReference type="Pfam" id="PF20202"/>
    </source>
</evidence>
<name>D4KYU5_9FIRM</name>
<dbReference type="HOGENOM" id="CLU_098544_0_0_9"/>
<evidence type="ECO:0000313" key="2">
    <source>
        <dbReference type="EMBL" id="CBL12535.1"/>
    </source>
</evidence>
<dbReference type="InterPro" id="IPR029044">
    <property type="entry name" value="Nucleotide-diphossugar_trans"/>
</dbReference>
<reference evidence="2 3" key="1">
    <citation type="submission" date="2010-03" db="EMBL/GenBank/DDBJ databases">
        <title>The genome sequence of Roseburia intestinalis XB6B4.</title>
        <authorList>
            <consortium name="metaHIT consortium -- http://www.metahit.eu/"/>
            <person name="Pajon A."/>
            <person name="Turner K."/>
            <person name="Parkhill J."/>
            <person name="Bernalier A."/>
        </authorList>
    </citation>
    <scope>NUCLEOTIDE SEQUENCE [LARGE SCALE GENOMIC DNA]</scope>
    <source>
        <strain evidence="2 3">XB6B4</strain>
    </source>
</reference>
<dbReference type="EMBL" id="FP929050">
    <property type="protein sequence ID" value="CBL12535.1"/>
    <property type="molecule type" value="Genomic_DNA"/>
</dbReference>
<organism evidence="2 3">
    <name type="scientific">Roseburia intestinalis XB6B4</name>
    <dbReference type="NCBI Taxonomy" id="718255"/>
    <lineage>
        <taxon>Bacteria</taxon>
        <taxon>Bacillati</taxon>
        <taxon>Bacillota</taxon>
        <taxon>Clostridia</taxon>
        <taxon>Lachnospirales</taxon>
        <taxon>Lachnospiraceae</taxon>
        <taxon>Roseburia</taxon>
    </lineage>
</organism>
<proteinExistence type="predicted"/>
<dbReference type="KEGG" id="rix:RO1_19930"/>
<dbReference type="Gene3D" id="3.90.550.10">
    <property type="entry name" value="Spore Coat Polysaccharide Biosynthesis Protein SpsA, Chain A"/>
    <property type="match status" value="1"/>
</dbReference>
<feature type="domain" description="DUF6564" evidence="1">
    <location>
        <begin position="22"/>
        <end position="245"/>
    </location>
</feature>
<dbReference type="InterPro" id="IPR046694">
    <property type="entry name" value="DUF6564"/>
</dbReference>
<evidence type="ECO:0000313" key="3">
    <source>
        <dbReference type="Proteomes" id="UP000008953"/>
    </source>
</evidence>